<proteinExistence type="predicted"/>
<comment type="caution">
    <text evidence="1">The sequence shown here is derived from an EMBL/GenBank/DDBJ whole genome shotgun (WGS) entry which is preliminary data.</text>
</comment>
<organism evidence="1 2">
    <name type="scientific">Caerostris extrusa</name>
    <name type="common">Bark spider</name>
    <name type="synonym">Caerostris bankana</name>
    <dbReference type="NCBI Taxonomy" id="172846"/>
    <lineage>
        <taxon>Eukaryota</taxon>
        <taxon>Metazoa</taxon>
        <taxon>Ecdysozoa</taxon>
        <taxon>Arthropoda</taxon>
        <taxon>Chelicerata</taxon>
        <taxon>Arachnida</taxon>
        <taxon>Araneae</taxon>
        <taxon>Araneomorphae</taxon>
        <taxon>Entelegynae</taxon>
        <taxon>Araneoidea</taxon>
        <taxon>Araneidae</taxon>
        <taxon>Caerostris</taxon>
    </lineage>
</organism>
<dbReference type="AlphaFoldDB" id="A0AAV4P7F0"/>
<accession>A0AAV4P7F0</accession>
<name>A0AAV4P7F0_CAEEX</name>
<reference evidence="1 2" key="1">
    <citation type="submission" date="2021-06" db="EMBL/GenBank/DDBJ databases">
        <title>Caerostris extrusa draft genome.</title>
        <authorList>
            <person name="Kono N."/>
            <person name="Arakawa K."/>
        </authorList>
    </citation>
    <scope>NUCLEOTIDE SEQUENCE [LARGE SCALE GENOMIC DNA]</scope>
</reference>
<dbReference type="Proteomes" id="UP001054945">
    <property type="component" value="Unassembled WGS sequence"/>
</dbReference>
<dbReference type="EMBL" id="BPLR01021657">
    <property type="protein sequence ID" value="GIX92106.1"/>
    <property type="molecule type" value="Genomic_DNA"/>
</dbReference>
<gene>
    <name evidence="1" type="ORF">CEXT_310021</name>
</gene>
<protein>
    <submittedName>
        <fullName evidence="1">Uncharacterized protein</fullName>
    </submittedName>
</protein>
<evidence type="ECO:0000313" key="1">
    <source>
        <dbReference type="EMBL" id="GIX92106.1"/>
    </source>
</evidence>
<keyword evidence="2" id="KW-1185">Reference proteome</keyword>
<evidence type="ECO:0000313" key="2">
    <source>
        <dbReference type="Proteomes" id="UP001054945"/>
    </source>
</evidence>
<sequence length="106" mass="11992">MCKSISIEEKHFITSSGAAKIDANTNNNHFKPCKARKVRFFHNSSKVSAETVDFLPINPVRFQWAGFLKRSNSARKPLPSFRGPGFMGLALWPIFQRGPWRSLNLG</sequence>